<dbReference type="Proteomes" id="UP000230405">
    <property type="component" value="Unassembled WGS sequence"/>
</dbReference>
<dbReference type="EMBL" id="PFPO01000006">
    <property type="protein sequence ID" value="PIZ99865.1"/>
    <property type="molecule type" value="Genomic_DNA"/>
</dbReference>
<protein>
    <submittedName>
        <fullName evidence="1">Uncharacterized protein</fullName>
    </submittedName>
</protein>
<name>A0A2M7VGM5_9BACT</name>
<reference evidence="2" key="1">
    <citation type="submission" date="2017-09" db="EMBL/GenBank/DDBJ databases">
        <title>Depth-based differentiation of microbial function through sediment-hosted aquifers and enrichment of novel symbionts in the deep terrestrial subsurface.</title>
        <authorList>
            <person name="Probst A.J."/>
            <person name="Ladd B."/>
            <person name="Jarett J.K."/>
            <person name="Geller-Mcgrath D.E."/>
            <person name="Sieber C.M.K."/>
            <person name="Emerson J.B."/>
            <person name="Anantharaman K."/>
            <person name="Thomas B.C."/>
            <person name="Malmstrom R."/>
            <person name="Stieglmeier M."/>
            <person name="Klingl A."/>
            <person name="Woyke T."/>
            <person name="Ryan C.M."/>
            <person name="Banfield J.F."/>
        </authorList>
    </citation>
    <scope>NUCLEOTIDE SEQUENCE [LARGE SCALE GENOMIC DNA]</scope>
</reference>
<organism evidence="1 2">
    <name type="scientific">Candidatus Komeilibacteria bacterium CG_4_10_14_0_2_um_filter_37_10</name>
    <dbReference type="NCBI Taxonomy" id="1974470"/>
    <lineage>
        <taxon>Bacteria</taxon>
        <taxon>Candidatus Komeiliibacteriota</taxon>
    </lineage>
</organism>
<proteinExistence type="predicted"/>
<comment type="caution">
    <text evidence="1">The sequence shown here is derived from an EMBL/GenBank/DDBJ whole genome shotgun (WGS) entry which is preliminary data.</text>
</comment>
<evidence type="ECO:0000313" key="1">
    <source>
        <dbReference type="EMBL" id="PIZ99865.1"/>
    </source>
</evidence>
<evidence type="ECO:0000313" key="2">
    <source>
        <dbReference type="Proteomes" id="UP000230405"/>
    </source>
</evidence>
<sequence>MKENKLDHQRNQFSEDQTGNNLMAEFMSIYQQIMVYGNNDEEQRVYEGLLSQVQAHQISPQEAVTKLRQLFAAKNAR</sequence>
<dbReference type="AlphaFoldDB" id="A0A2M7VGM5"/>
<gene>
    <name evidence="1" type="ORF">COX77_00285</name>
</gene>
<accession>A0A2M7VGM5</accession>